<dbReference type="PROSITE" id="PS00021">
    <property type="entry name" value="KRINGLE_1"/>
    <property type="match status" value="1"/>
</dbReference>
<evidence type="ECO:0000256" key="9">
    <source>
        <dbReference type="ARBA" id="ARBA00023145"/>
    </source>
</evidence>
<dbReference type="InterPro" id="IPR043504">
    <property type="entry name" value="Peptidase_S1_PA_chymotrypsin"/>
</dbReference>
<dbReference type="FunFam" id="2.40.10.10:FF:000068">
    <property type="entry name" value="transmembrane protease serine 2"/>
    <property type="match status" value="1"/>
</dbReference>
<dbReference type="InterPro" id="IPR050127">
    <property type="entry name" value="Serine_Proteases_S1"/>
</dbReference>
<comment type="caution">
    <text evidence="19">The sequence shown here is derived from an EMBL/GenBank/DDBJ whole genome shotgun (WGS) entry which is preliminary data.</text>
</comment>
<dbReference type="InterPro" id="IPR000001">
    <property type="entry name" value="Kringle"/>
</dbReference>
<dbReference type="SMART" id="SM00020">
    <property type="entry name" value="Tryp_SPc"/>
    <property type="match status" value="1"/>
</dbReference>
<dbReference type="Gene3D" id="2.40.10.10">
    <property type="entry name" value="Trypsin-like serine proteases"/>
    <property type="match status" value="1"/>
</dbReference>
<dbReference type="PROSITE" id="PS50070">
    <property type="entry name" value="KRINGLE_2"/>
    <property type="match status" value="1"/>
</dbReference>
<evidence type="ECO:0000256" key="5">
    <source>
        <dbReference type="ARBA" id="ARBA00022670"/>
    </source>
</evidence>
<dbReference type="GO" id="GO:0005576">
    <property type="term" value="C:extracellular region"/>
    <property type="evidence" value="ECO:0007669"/>
    <property type="project" value="UniProtKB-SubCell"/>
</dbReference>
<feature type="domain" description="Kringle" evidence="17">
    <location>
        <begin position="33"/>
        <end position="109"/>
    </location>
</feature>
<evidence type="ECO:0000313" key="20">
    <source>
        <dbReference type="Proteomes" id="UP001591681"/>
    </source>
</evidence>
<evidence type="ECO:0000256" key="16">
    <source>
        <dbReference type="SAM" id="SignalP"/>
    </source>
</evidence>
<comment type="caution">
    <text evidence="14">Lacks conserved residue(s) required for the propagation of feature annotation.</text>
</comment>
<dbReference type="PANTHER" id="PTHR24264:SF38">
    <property type="entry name" value="UROKINASE-TYPE PLASMINOGEN ACTIVATOR"/>
    <property type="match status" value="1"/>
</dbReference>
<dbReference type="PROSITE" id="PS00134">
    <property type="entry name" value="TRYPSIN_HIS"/>
    <property type="match status" value="1"/>
</dbReference>
<dbReference type="CDD" id="cd00190">
    <property type="entry name" value="Tryp_SPc"/>
    <property type="match status" value="1"/>
</dbReference>
<evidence type="ECO:0000256" key="14">
    <source>
        <dbReference type="PROSITE-ProRule" id="PRU00121"/>
    </source>
</evidence>
<dbReference type="AlphaFoldDB" id="A0ABD1JAM7"/>
<dbReference type="SMART" id="SM00130">
    <property type="entry name" value="KR"/>
    <property type="match status" value="1"/>
</dbReference>
<keyword evidence="7" id="KW-0378">Hydrolase</keyword>
<feature type="compositionally biased region" description="Polar residues" evidence="15">
    <location>
        <begin position="385"/>
        <end position="402"/>
    </location>
</feature>
<dbReference type="PROSITE" id="PS50240">
    <property type="entry name" value="TRYPSIN_DOM"/>
    <property type="match status" value="1"/>
</dbReference>
<dbReference type="Proteomes" id="UP001591681">
    <property type="component" value="Unassembled WGS sequence"/>
</dbReference>
<evidence type="ECO:0000259" key="17">
    <source>
        <dbReference type="PROSITE" id="PS50070"/>
    </source>
</evidence>
<evidence type="ECO:0000256" key="2">
    <source>
        <dbReference type="ARBA" id="ARBA00022525"/>
    </source>
</evidence>
<evidence type="ECO:0000256" key="4">
    <source>
        <dbReference type="ARBA" id="ARBA00022572"/>
    </source>
</evidence>
<dbReference type="SUPFAM" id="SSF50494">
    <property type="entry name" value="Trypsin-like serine proteases"/>
    <property type="match status" value="1"/>
</dbReference>
<evidence type="ECO:0000256" key="6">
    <source>
        <dbReference type="ARBA" id="ARBA00022729"/>
    </source>
</evidence>
<organism evidence="19 20">
    <name type="scientific">Coilia grayii</name>
    <name type="common">Gray's grenadier anchovy</name>
    <dbReference type="NCBI Taxonomy" id="363190"/>
    <lineage>
        <taxon>Eukaryota</taxon>
        <taxon>Metazoa</taxon>
        <taxon>Chordata</taxon>
        <taxon>Craniata</taxon>
        <taxon>Vertebrata</taxon>
        <taxon>Euteleostomi</taxon>
        <taxon>Actinopterygii</taxon>
        <taxon>Neopterygii</taxon>
        <taxon>Teleostei</taxon>
        <taxon>Clupei</taxon>
        <taxon>Clupeiformes</taxon>
        <taxon>Clupeoidei</taxon>
        <taxon>Engraulidae</taxon>
        <taxon>Coilinae</taxon>
        <taxon>Coilia</taxon>
    </lineage>
</organism>
<dbReference type="PANTHER" id="PTHR24264">
    <property type="entry name" value="TRYPSIN-RELATED"/>
    <property type="match status" value="1"/>
</dbReference>
<evidence type="ECO:0000259" key="18">
    <source>
        <dbReference type="PROSITE" id="PS50240"/>
    </source>
</evidence>
<dbReference type="EMBL" id="JBHFQA010000018">
    <property type="protein sequence ID" value="KAL2083058.1"/>
    <property type="molecule type" value="Genomic_DNA"/>
</dbReference>
<keyword evidence="11" id="KW-0617">Plasminogen activation</keyword>
<keyword evidence="4 14" id="KW-0420">Kringle</keyword>
<reference evidence="19 20" key="1">
    <citation type="submission" date="2024-09" db="EMBL/GenBank/DDBJ databases">
        <title>A chromosome-level genome assembly of Gray's grenadier anchovy, Coilia grayii.</title>
        <authorList>
            <person name="Fu Z."/>
        </authorList>
    </citation>
    <scope>NUCLEOTIDE SEQUENCE [LARGE SCALE GENOMIC DNA]</scope>
    <source>
        <strain evidence="19">G4</strain>
        <tissue evidence="19">Muscle</tissue>
    </source>
</reference>
<comment type="subcellular location">
    <subcellularLocation>
        <location evidence="1">Secreted</location>
    </subcellularLocation>
</comment>
<sequence>MRPTAILSLLMVLIAQSEQSVQRRRPWGRRSDECVNGKGHDYRGLVSTTTSGRVCANWNSVVDVYASRYYRKGLGRHNYCRNPDGRRAPWCWVRKGSQPVRQYCAIPQCHAPKPTPTTTTVTTTTTIPAIPVQRDTEFTCGERKEDGRHFKIVGGAYTSVSSHPWIASIFSRRTFLFGGSLIAPCWVLTAAHCFREITSEEKVARLRVFLGKSATNRSEPLQEQSFRVAQVILHEGYRETGRNFDNDIALLRIESNRGECAVRTETVRTVCLPPAYTMLPPGTFCTVAGYGRDHTVFYTKHLKEGQVRLREQDQCRREAPENSMTNNMLCAASPDWKTPPAPTGRPTPARVTLAGRWCVRSKVACSCLAWSASGSCVQRGASQASTRASPTTTGGSPNTQACPHTHWDPCTPPSRA</sequence>
<keyword evidence="3" id="KW-0245">EGF-like domain</keyword>
<keyword evidence="5" id="KW-0645">Protease</keyword>
<gene>
    <name evidence="19" type="ORF">ACEWY4_020831</name>
</gene>
<dbReference type="EC" id="3.4.21.4" evidence="13"/>
<feature type="domain" description="Peptidase S1" evidence="18">
    <location>
        <begin position="152"/>
        <end position="407"/>
    </location>
</feature>
<keyword evidence="9" id="KW-0865">Zymogen</keyword>
<feature type="signal peptide" evidence="16">
    <location>
        <begin position="1"/>
        <end position="19"/>
    </location>
</feature>
<keyword evidence="6 16" id="KW-0732">Signal</keyword>
<dbReference type="FunFam" id="2.40.20.10:FF:000001">
    <property type="entry name" value="Urokinase-type plasminogen activator"/>
    <property type="match status" value="1"/>
</dbReference>
<evidence type="ECO:0000256" key="15">
    <source>
        <dbReference type="SAM" id="MobiDB-lite"/>
    </source>
</evidence>
<keyword evidence="10" id="KW-1015">Disulfide bond</keyword>
<dbReference type="Pfam" id="PF00089">
    <property type="entry name" value="Trypsin"/>
    <property type="match status" value="1"/>
</dbReference>
<dbReference type="InterPro" id="IPR038178">
    <property type="entry name" value="Kringle_sf"/>
</dbReference>
<evidence type="ECO:0000256" key="10">
    <source>
        <dbReference type="ARBA" id="ARBA00023157"/>
    </source>
</evidence>
<evidence type="ECO:0000256" key="8">
    <source>
        <dbReference type="ARBA" id="ARBA00022825"/>
    </source>
</evidence>
<dbReference type="PRINTS" id="PR00018">
    <property type="entry name" value="KRINGLE"/>
</dbReference>
<proteinExistence type="predicted"/>
<dbReference type="CDD" id="cd00108">
    <property type="entry name" value="KR"/>
    <property type="match status" value="1"/>
</dbReference>
<keyword evidence="20" id="KW-1185">Reference proteome</keyword>
<evidence type="ECO:0000256" key="12">
    <source>
        <dbReference type="ARBA" id="ARBA00036320"/>
    </source>
</evidence>
<dbReference type="InterPro" id="IPR013806">
    <property type="entry name" value="Kringle-like"/>
</dbReference>
<keyword evidence="2" id="KW-0964">Secreted</keyword>
<dbReference type="Pfam" id="PF00051">
    <property type="entry name" value="Kringle"/>
    <property type="match status" value="1"/>
</dbReference>
<evidence type="ECO:0000256" key="13">
    <source>
        <dbReference type="ARBA" id="ARBA00038868"/>
    </source>
</evidence>
<dbReference type="GO" id="GO:0006508">
    <property type="term" value="P:proteolysis"/>
    <property type="evidence" value="ECO:0007669"/>
    <property type="project" value="UniProtKB-KW"/>
</dbReference>
<dbReference type="GO" id="GO:0004252">
    <property type="term" value="F:serine-type endopeptidase activity"/>
    <property type="evidence" value="ECO:0007669"/>
    <property type="project" value="UniProtKB-EC"/>
</dbReference>
<dbReference type="InterPro" id="IPR001254">
    <property type="entry name" value="Trypsin_dom"/>
</dbReference>
<dbReference type="SUPFAM" id="SSF57440">
    <property type="entry name" value="Kringle-like"/>
    <property type="match status" value="1"/>
</dbReference>
<dbReference type="PRINTS" id="PR00722">
    <property type="entry name" value="CHYMOTRYPSIN"/>
</dbReference>
<feature type="chain" id="PRO_5044851408" description="trypsin" evidence="16">
    <location>
        <begin position="20"/>
        <end position="416"/>
    </location>
</feature>
<dbReference type="InterPro" id="IPR018114">
    <property type="entry name" value="TRYPSIN_HIS"/>
</dbReference>
<accession>A0ABD1JAM7</accession>
<protein>
    <recommendedName>
        <fullName evidence="13">trypsin</fullName>
        <ecNumber evidence="13">3.4.21.4</ecNumber>
    </recommendedName>
</protein>
<evidence type="ECO:0000256" key="7">
    <source>
        <dbReference type="ARBA" id="ARBA00022801"/>
    </source>
</evidence>
<evidence type="ECO:0000313" key="19">
    <source>
        <dbReference type="EMBL" id="KAL2083058.1"/>
    </source>
</evidence>
<keyword evidence="8" id="KW-0720">Serine protease</keyword>
<dbReference type="Gene3D" id="2.40.20.10">
    <property type="entry name" value="Plasminogen Kringle 4"/>
    <property type="match status" value="1"/>
</dbReference>
<name>A0ABD1JAM7_9TELE</name>
<evidence type="ECO:0000256" key="3">
    <source>
        <dbReference type="ARBA" id="ARBA00022536"/>
    </source>
</evidence>
<evidence type="ECO:0000256" key="11">
    <source>
        <dbReference type="ARBA" id="ARBA00023202"/>
    </source>
</evidence>
<dbReference type="InterPro" id="IPR018056">
    <property type="entry name" value="Kringle_CS"/>
</dbReference>
<dbReference type="InterPro" id="IPR009003">
    <property type="entry name" value="Peptidase_S1_PA"/>
</dbReference>
<evidence type="ECO:0000256" key="1">
    <source>
        <dbReference type="ARBA" id="ARBA00004613"/>
    </source>
</evidence>
<feature type="region of interest" description="Disordered" evidence="15">
    <location>
        <begin position="385"/>
        <end position="416"/>
    </location>
</feature>
<dbReference type="InterPro" id="IPR001314">
    <property type="entry name" value="Peptidase_S1A"/>
</dbReference>
<comment type="catalytic activity">
    <reaction evidence="12">
        <text>Preferential cleavage: Arg-|-Xaa, Lys-|-Xaa.</text>
        <dbReference type="EC" id="3.4.21.4"/>
    </reaction>
</comment>